<organism evidence="2 3">
    <name type="scientific">Bradyrhizobium betae</name>
    <dbReference type="NCBI Taxonomy" id="244734"/>
    <lineage>
        <taxon>Bacteria</taxon>
        <taxon>Pseudomonadati</taxon>
        <taxon>Pseudomonadota</taxon>
        <taxon>Alphaproteobacteria</taxon>
        <taxon>Hyphomicrobiales</taxon>
        <taxon>Nitrobacteraceae</taxon>
        <taxon>Bradyrhizobium</taxon>
    </lineage>
</organism>
<evidence type="ECO:0000313" key="3">
    <source>
        <dbReference type="Proteomes" id="UP000290819"/>
    </source>
</evidence>
<sequence length="68" mass="7017">MNGEGRMARPLRLPACGERVGVRGNLRGAVAVGLAESPPHPESALRANSGLSPHAGRGEGPPPGRERE</sequence>
<gene>
    <name evidence="2" type="ORF">B5V03_05615</name>
</gene>
<dbReference type="Proteomes" id="UP000290819">
    <property type="component" value="Unassembled WGS sequence"/>
</dbReference>
<feature type="region of interest" description="Disordered" evidence="1">
    <location>
        <begin position="34"/>
        <end position="68"/>
    </location>
</feature>
<proteinExistence type="predicted"/>
<protein>
    <submittedName>
        <fullName evidence="2">Uncharacterized protein</fullName>
    </submittedName>
</protein>
<reference evidence="2 3" key="1">
    <citation type="submission" date="2017-03" db="EMBL/GenBank/DDBJ databases">
        <authorList>
            <person name="Safronova V.I."/>
            <person name="Sazanova A.L."/>
            <person name="Chirak E.R."/>
        </authorList>
    </citation>
    <scope>NUCLEOTIDE SEQUENCE [LARGE SCALE GENOMIC DNA]</scope>
    <source>
        <strain evidence="2 3">Opo-243</strain>
    </source>
</reference>
<evidence type="ECO:0000313" key="2">
    <source>
        <dbReference type="EMBL" id="RXT50972.1"/>
    </source>
</evidence>
<accession>A0A4Q1VGL7</accession>
<dbReference type="EMBL" id="MZXW01000011">
    <property type="protein sequence ID" value="RXT50972.1"/>
    <property type="molecule type" value="Genomic_DNA"/>
</dbReference>
<evidence type="ECO:0000256" key="1">
    <source>
        <dbReference type="SAM" id="MobiDB-lite"/>
    </source>
</evidence>
<comment type="caution">
    <text evidence="2">The sequence shown here is derived from an EMBL/GenBank/DDBJ whole genome shotgun (WGS) entry which is preliminary data.</text>
</comment>
<name>A0A4Q1VGL7_9BRAD</name>
<dbReference type="AlphaFoldDB" id="A0A4Q1VGL7"/>
<keyword evidence="3" id="KW-1185">Reference proteome</keyword>